<keyword evidence="2" id="KW-1185">Reference proteome</keyword>
<reference evidence="2" key="1">
    <citation type="submission" date="2016-10" db="EMBL/GenBank/DDBJ databases">
        <authorList>
            <person name="Varghese N."/>
            <person name="Submissions S."/>
        </authorList>
    </citation>
    <scope>NUCLEOTIDE SEQUENCE [LARGE SCALE GENOMIC DNA]</scope>
    <source>
        <strain evidence="2">DSM 25232 / NCIMB 14723 / 92V</strain>
    </source>
</reference>
<proteinExistence type="predicted"/>
<evidence type="ECO:0000313" key="1">
    <source>
        <dbReference type="EMBL" id="SEL08220.1"/>
    </source>
</evidence>
<dbReference type="EMBL" id="FOAB01000003">
    <property type="protein sequence ID" value="SEL08220.1"/>
    <property type="molecule type" value="Genomic_DNA"/>
</dbReference>
<name>A0A1H7MA64_AQUAM</name>
<dbReference type="Proteomes" id="UP000198521">
    <property type="component" value="Unassembled WGS sequence"/>
</dbReference>
<accession>A0A1H7MA64</accession>
<evidence type="ECO:0000313" key="2">
    <source>
        <dbReference type="Proteomes" id="UP000198521"/>
    </source>
</evidence>
<dbReference type="AlphaFoldDB" id="A0A1H7MA64"/>
<protein>
    <submittedName>
        <fullName evidence="1">Uncharacterized protein</fullName>
    </submittedName>
</protein>
<sequence length="229" mass="27114">MSHRLFIILLFFMFRLSWSQHCEYKTRIIEDELQGRYEFIDSAAYEKHKKIAEKFIDFTPANEQKIITTYPKTFKLNDSCYTFNKKFTYSTTNYRRILKACNINGSVPKESLGYQFKGIYFNHVLIEVSGYEHWGYLSVDLENEETLYTLGKPLSSKGKTAISYSNYYSEEEITITDLKINKQYTIGIEDLVTAESYVIKDVYYLKLTSNMRPNCYKKIKYLKLQLTDQ</sequence>
<organism evidence="1 2">
    <name type="scientific">Aquimarina amphilecti</name>
    <dbReference type="NCBI Taxonomy" id="1038014"/>
    <lineage>
        <taxon>Bacteria</taxon>
        <taxon>Pseudomonadati</taxon>
        <taxon>Bacteroidota</taxon>
        <taxon>Flavobacteriia</taxon>
        <taxon>Flavobacteriales</taxon>
        <taxon>Flavobacteriaceae</taxon>
        <taxon>Aquimarina</taxon>
    </lineage>
</organism>
<dbReference type="STRING" id="1038014.SAMN04487910_1657"/>
<gene>
    <name evidence="1" type="ORF">SAMN04487910_1657</name>
</gene>